<proteinExistence type="predicted"/>
<organism evidence="4">
    <name type="scientific">marine sediment metagenome</name>
    <dbReference type="NCBI Taxonomy" id="412755"/>
    <lineage>
        <taxon>unclassified sequences</taxon>
        <taxon>metagenomes</taxon>
        <taxon>ecological metagenomes</taxon>
    </lineage>
</organism>
<accession>X0WV96</accession>
<dbReference type="PROSITE" id="PS00584">
    <property type="entry name" value="PFKB_KINASES_2"/>
    <property type="match status" value="1"/>
</dbReference>
<dbReference type="SUPFAM" id="SSF53613">
    <property type="entry name" value="Ribokinase-like"/>
    <property type="match status" value="1"/>
</dbReference>
<feature type="domain" description="Carbohydrate kinase PfkB" evidence="3">
    <location>
        <begin position="2"/>
        <end position="232"/>
    </location>
</feature>
<evidence type="ECO:0000259" key="3">
    <source>
        <dbReference type="Pfam" id="PF00294"/>
    </source>
</evidence>
<reference evidence="4" key="1">
    <citation type="journal article" date="2014" name="Front. Microbiol.">
        <title>High frequency of phylogenetically diverse reductive dehalogenase-homologous genes in deep subseafloor sedimentary metagenomes.</title>
        <authorList>
            <person name="Kawai M."/>
            <person name="Futagami T."/>
            <person name="Toyoda A."/>
            <person name="Takaki Y."/>
            <person name="Nishi S."/>
            <person name="Hori S."/>
            <person name="Arai W."/>
            <person name="Tsubouchi T."/>
            <person name="Morono Y."/>
            <person name="Uchiyama I."/>
            <person name="Ito T."/>
            <person name="Fujiyama A."/>
            <person name="Inagaki F."/>
            <person name="Takami H."/>
        </authorList>
    </citation>
    <scope>NUCLEOTIDE SEQUENCE</scope>
    <source>
        <strain evidence="4">Expedition CK06-06</strain>
    </source>
</reference>
<evidence type="ECO:0000313" key="4">
    <source>
        <dbReference type="EMBL" id="GAG16666.1"/>
    </source>
</evidence>
<feature type="non-terminal residue" evidence="4">
    <location>
        <position position="1"/>
    </location>
</feature>
<evidence type="ECO:0000256" key="2">
    <source>
        <dbReference type="ARBA" id="ARBA00022777"/>
    </source>
</evidence>
<gene>
    <name evidence="4" type="ORF">S01H1_48738</name>
</gene>
<dbReference type="InterPro" id="IPR002173">
    <property type="entry name" value="Carboh/pur_kinase_PfkB_CS"/>
</dbReference>
<evidence type="ECO:0000256" key="1">
    <source>
        <dbReference type="ARBA" id="ARBA00022679"/>
    </source>
</evidence>
<dbReference type="PANTHER" id="PTHR10584:SF166">
    <property type="entry name" value="RIBOKINASE"/>
    <property type="match status" value="1"/>
</dbReference>
<keyword evidence="1" id="KW-0808">Transferase</keyword>
<name>X0WV96_9ZZZZ</name>
<dbReference type="GO" id="GO:0016301">
    <property type="term" value="F:kinase activity"/>
    <property type="evidence" value="ECO:0007669"/>
    <property type="project" value="UniProtKB-KW"/>
</dbReference>
<protein>
    <recommendedName>
        <fullName evidence="3">Carbohydrate kinase PfkB domain-containing protein</fullName>
    </recommendedName>
</protein>
<keyword evidence="2" id="KW-0418">Kinase</keyword>
<dbReference type="Gene3D" id="3.40.1190.20">
    <property type="match status" value="1"/>
</dbReference>
<dbReference type="EMBL" id="BARS01031307">
    <property type="protein sequence ID" value="GAG16666.1"/>
    <property type="molecule type" value="Genomic_DNA"/>
</dbReference>
<sequence length="258" mass="27973">AGSDKVAELKVQSLVENGVDVSRLVRRPGPESQVVLVWVHEDTGERTFSGVHRSTNPEALRISELDRDYITVAECLHLDGCHPDAALQAAKWMHEAGKKVVLDAGMTSREIRPHLRALVEHTDVLICGSGFGPGLTGRKDVWEVGDAILDMGPGIVVQTEGADGSYTVTHGDRFHTPAFKVDVVDTTGAGDVFHGAFIVGLLKGWDLRTIALFATAVAAIKCTRLGGRAGIPRYEETLAFLRERSIPKRAERTSNECL</sequence>
<dbReference type="AlphaFoldDB" id="X0WV96"/>
<dbReference type="PANTHER" id="PTHR10584">
    <property type="entry name" value="SUGAR KINASE"/>
    <property type="match status" value="1"/>
</dbReference>
<dbReference type="InterPro" id="IPR011611">
    <property type="entry name" value="PfkB_dom"/>
</dbReference>
<comment type="caution">
    <text evidence="4">The sequence shown here is derived from an EMBL/GenBank/DDBJ whole genome shotgun (WGS) entry which is preliminary data.</text>
</comment>
<dbReference type="InterPro" id="IPR029056">
    <property type="entry name" value="Ribokinase-like"/>
</dbReference>
<dbReference type="Pfam" id="PF00294">
    <property type="entry name" value="PfkB"/>
    <property type="match status" value="1"/>
</dbReference>